<evidence type="ECO:0000313" key="1">
    <source>
        <dbReference type="EMBL" id="SFV52845.1"/>
    </source>
</evidence>
<dbReference type="EMBL" id="FPHE01000038">
    <property type="protein sequence ID" value="SFV52845.1"/>
    <property type="molecule type" value="Genomic_DNA"/>
</dbReference>
<reference evidence="1" key="1">
    <citation type="submission" date="2016-10" db="EMBL/GenBank/DDBJ databases">
        <authorList>
            <person name="de Groot N.N."/>
        </authorList>
    </citation>
    <scope>NUCLEOTIDE SEQUENCE</scope>
</reference>
<dbReference type="AlphaFoldDB" id="A0A1W1BH89"/>
<protein>
    <recommendedName>
        <fullName evidence="2">Nitrous oxide reductase maturation protein, outer-membrane lipoprotein NosL</fullName>
    </recommendedName>
</protein>
<organism evidence="1">
    <name type="scientific">hydrothermal vent metagenome</name>
    <dbReference type="NCBI Taxonomy" id="652676"/>
    <lineage>
        <taxon>unclassified sequences</taxon>
        <taxon>metagenomes</taxon>
        <taxon>ecological metagenomes</taxon>
    </lineage>
</organism>
<dbReference type="SUPFAM" id="SSF160387">
    <property type="entry name" value="NosL/MerB-like"/>
    <property type="match status" value="1"/>
</dbReference>
<dbReference type="PROSITE" id="PS51257">
    <property type="entry name" value="PROKAR_LIPOPROTEIN"/>
    <property type="match status" value="1"/>
</dbReference>
<evidence type="ECO:0008006" key="2">
    <source>
        <dbReference type="Google" id="ProtNLM"/>
    </source>
</evidence>
<name>A0A1W1BH89_9ZZZZ</name>
<gene>
    <name evidence="1" type="ORF">MNB_SV-12-1344</name>
</gene>
<sequence>MRDYKFILLFILFVFIGCNSATNATTESKICPQCNMPLPKDKKNTAYIEDSNYFDDIGCLILWSKNNRMDLNSRKVYVFSNDTKKYINALTAHYTIDEKTPMNYGFSAYQKAKEGTISFKEMQLRMLRGEHLGNPKIRKKILGY</sequence>
<proteinExistence type="predicted"/>
<accession>A0A1W1BH89</accession>